<evidence type="ECO:0000313" key="3">
    <source>
        <dbReference type="EMBL" id="SDD60207.1"/>
    </source>
</evidence>
<evidence type="ECO:0000256" key="1">
    <source>
        <dbReference type="SAM" id="Phobius"/>
    </source>
</evidence>
<dbReference type="InterPro" id="IPR037185">
    <property type="entry name" value="EmrE-like"/>
</dbReference>
<dbReference type="AlphaFoldDB" id="A0A1G6W4Q5"/>
<dbReference type="OrthoDB" id="1419738at2"/>
<dbReference type="RefSeq" id="WP_091864770.1">
    <property type="nucleotide sequence ID" value="NZ_FNAO01000001.1"/>
</dbReference>
<keyword evidence="1" id="KW-0812">Transmembrane</keyword>
<reference evidence="3 4" key="1">
    <citation type="submission" date="2016-10" db="EMBL/GenBank/DDBJ databases">
        <authorList>
            <person name="de Groot N.N."/>
        </authorList>
    </citation>
    <scope>NUCLEOTIDE SEQUENCE [LARGE SCALE GENOMIC DNA]</scope>
    <source>
        <strain evidence="3 4">DSM 23421</strain>
    </source>
</reference>
<dbReference type="SUPFAM" id="SSF103481">
    <property type="entry name" value="Multidrug resistance efflux transporter EmrE"/>
    <property type="match status" value="2"/>
</dbReference>
<name>A0A1G6W4Q5_9FLAO</name>
<feature type="transmembrane region" description="Helical" evidence="1">
    <location>
        <begin position="258"/>
        <end position="275"/>
    </location>
</feature>
<proteinExistence type="predicted"/>
<dbReference type="EMBL" id="FNAO01000001">
    <property type="protein sequence ID" value="SDD60207.1"/>
    <property type="molecule type" value="Genomic_DNA"/>
</dbReference>
<feature type="transmembrane region" description="Helical" evidence="1">
    <location>
        <begin position="116"/>
        <end position="132"/>
    </location>
</feature>
<keyword evidence="1" id="KW-0472">Membrane</keyword>
<keyword evidence="4" id="KW-1185">Reference proteome</keyword>
<dbReference type="PANTHER" id="PTHR22911">
    <property type="entry name" value="ACYL-MALONYL CONDENSING ENZYME-RELATED"/>
    <property type="match status" value="1"/>
</dbReference>
<feature type="transmembrane region" description="Helical" evidence="1">
    <location>
        <begin position="176"/>
        <end position="195"/>
    </location>
</feature>
<feature type="domain" description="EamA" evidence="2">
    <location>
        <begin position="3"/>
        <end position="132"/>
    </location>
</feature>
<feature type="domain" description="EamA" evidence="2">
    <location>
        <begin position="145"/>
        <end position="275"/>
    </location>
</feature>
<dbReference type="GO" id="GO:0016020">
    <property type="term" value="C:membrane"/>
    <property type="evidence" value="ECO:0007669"/>
    <property type="project" value="InterPro"/>
</dbReference>
<organism evidence="3 4">
    <name type="scientific">Pricia antarctica</name>
    <dbReference type="NCBI Taxonomy" id="641691"/>
    <lineage>
        <taxon>Bacteria</taxon>
        <taxon>Pseudomonadati</taxon>
        <taxon>Bacteroidota</taxon>
        <taxon>Flavobacteriia</taxon>
        <taxon>Flavobacteriales</taxon>
        <taxon>Flavobacteriaceae</taxon>
        <taxon>Pricia</taxon>
    </lineage>
</organism>
<protein>
    <submittedName>
        <fullName evidence="3">Permease of the drug/metabolite transporter (DMT) superfamily</fullName>
    </submittedName>
</protein>
<evidence type="ECO:0000259" key="2">
    <source>
        <dbReference type="Pfam" id="PF00892"/>
    </source>
</evidence>
<accession>A0A1G6W4Q5</accession>
<keyword evidence="1" id="KW-1133">Transmembrane helix</keyword>
<feature type="transmembrane region" description="Helical" evidence="1">
    <location>
        <begin position="207"/>
        <end position="225"/>
    </location>
</feature>
<feature type="transmembrane region" description="Helical" evidence="1">
    <location>
        <begin position="232"/>
        <end position="252"/>
    </location>
</feature>
<dbReference type="Proteomes" id="UP000199109">
    <property type="component" value="Unassembled WGS sequence"/>
</dbReference>
<feature type="transmembrane region" description="Helical" evidence="1">
    <location>
        <begin position="29"/>
        <end position="51"/>
    </location>
</feature>
<dbReference type="STRING" id="641691.SAMN05421636_101169"/>
<gene>
    <name evidence="3" type="ORF">SAMN05421636_101169</name>
</gene>
<sequence length="282" mass="31468">MKKAIYAVALCALIAGTNGLLIKYMSTLSTGAIAFFRTMVPILFLAPVLFSKSNPLFTGNYKKMLLASTINVVRIYLYLVAFIFTSIGNAVVLFYSWPIFVFIFETVYFKKPLKRSHVALLFLAFTGLVVTYSNKTFSFGNEDILGMVAAVLSAITYAVTVLIFKSESQHYNKEQIIIYQNLVGAFFFIPFLFFIPDASLEQLGVGVFYGFLIGIVVFKLFFYGLKYLEASIASSLMYLEVVSAIVLGYFILDEKVTLNTLIGGVLIIVSSYFITKRNAKKG</sequence>
<dbReference type="Pfam" id="PF00892">
    <property type="entry name" value="EamA"/>
    <property type="match status" value="2"/>
</dbReference>
<feature type="transmembrane region" description="Helical" evidence="1">
    <location>
        <begin position="144"/>
        <end position="164"/>
    </location>
</feature>
<evidence type="ECO:0000313" key="4">
    <source>
        <dbReference type="Proteomes" id="UP000199109"/>
    </source>
</evidence>
<dbReference type="InterPro" id="IPR000620">
    <property type="entry name" value="EamA_dom"/>
</dbReference>
<dbReference type="PANTHER" id="PTHR22911:SF102">
    <property type="entry name" value="MEMBRANE PROTEIN"/>
    <property type="match status" value="1"/>
</dbReference>
<feature type="transmembrane region" description="Helical" evidence="1">
    <location>
        <begin position="90"/>
        <end position="109"/>
    </location>
</feature>